<evidence type="ECO:0000256" key="6">
    <source>
        <dbReference type="ARBA" id="ARBA00023277"/>
    </source>
</evidence>
<keyword evidence="4" id="KW-0521">NADP</keyword>
<comment type="similarity">
    <text evidence="2">Belongs to the glucose-6-phosphate dehydrogenase family.</text>
</comment>
<comment type="pathway">
    <text evidence="1">Carbohydrate degradation; pentose phosphate pathway; D-ribulose 5-phosphate from D-glucose 6-phosphate (oxidative stage): step 1/3.</text>
</comment>
<evidence type="ECO:0000259" key="8">
    <source>
        <dbReference type="Pfam" id="PF02781"/>
    </source>
</evidence>
<accession>X0RHY2</accession>
<comment type="caution">
    <text evidence="9">The sequence shown here is derived from an EMBL/GenBank/DDBJ whole genome shotgun (WGS) entry which is preliminary data.</text>
</comment>
<dbReference type="GO" id="GO:0005829">
    <property type="term" value="C:cytosol"/>
    <property type="evidence" value="ECO:0007669"/>
    <property type="project" value="TreeGrafter"/>
</dbReference>
<dbReference type="PANTHER" id="PTHR23429:SF0">
    <property type="entry name" value="GLUCOSE-6-PHOSPHATE 1-DEHYDROGENASE"/>
    <property type="match status" value="1"/>
</dbReference>
<feature type="non-terminal residue" evidence="9">
    <location>
        <position position="416"/>
    </location>
</feature>
<dbReference type="InterPro" id="IPR022675">
    <property type="entry name" value="G6P_DH_C"/>
</dbReference>
<dbReference type="InterPro" id="IPR001282">
    <property type="entry name" value="G6P_DH"/>
</dbReference>
<dbReference type="HAMAP" id="MF_00966">
    <property type="entry name" value="G6PD"/>
    <property type="match status" value="1"/>
</dbReference>
<feature type="domain" description="Glucose-6-phosphate dehydrogenase C-terminal" evidence="8">
    <location>
        <begin position="192"/>
        <end position="413"/>
    </location>
</feature>
<dbReference type="Gene3D" id="3.40.50.720">
    <property type="entry name" value="NAD(P)-binding Rossmann-like Domain"/>
    <property type="match status" value="1"/>
</dbReference>
<dbReference type="InterPro" id="IPR019796">
    <property type="entry name" value="G6P_DH_AS"/>
</dbReference>
<evidence type="ECO:0000256" key="2">
    <source>
        <dbReference type="ARBA" id="ARBA00009975"/>
    </source>
</evidence>
<dbReference type="InterPro" id="IPR036291">
    <property type="entry name" value="NAD(P)-bd_dom_sf"/>
</dbReference>
<evidence type="ECO:0000256" key="5">
    <source>
        <dbReference type="ARBA" id="ARBA00023002"/>
    </source>
</evidence>
<dbReference type="SUPFAM" id="SSF55347">
    <property type="entry name" value="Glyceraldehyde-3-phosphate dehydrogenase-like, C-terminal domain"/>
    <property type="match status" value="1"/>
</dbReference>
<feature type="domain" description="Glucose-6-phosphate dehydrogenase NAD-binding" evidence="7">
    <location>
        <begin position="5"/>
        <end position="190"/>
    </location>
</feature>
<dbReference type="SUPFAM" id="SSF51735">
    <property type="entry name" value="NAD(P)-binding Rossmann-fold domains"/>
    <property type="match status" value="1"/>
</dbReference>
<protein>
    <recommendedName>
        <fullName evidence="10">Glucose-6-phosphate dehydrogenase</fullName>
    </recommendedName>
</protein>
<proteinExistence type="inferred from homology"/>
<keyword evidence="3" id="KW-0313">Glucose metabolism</keyword>
<dbReference type="InterPro" id="IPR022674">
    <property type="entry name" value="G6P_DH_NAD-bd"/>
</dbReference>
<dbReference type="EMBL" id="BARS01006396">
    <property type="protein sequence ID" value="GAF68378.1"/>
    <property type="molecule type" value="Genomic_DNA"/>
</dbReference>
<dbReference type="GO" id="GO:0050661">
    <property type="term" value="F:NADP binding"/>
    <property type="evidence" value="ECO:0007669"/>
    <property type="project" value="InterPro"/>
</dbReference>
<evidence type="ECO:0008006" key="10">
    <source>
        <dbReference type="Google" id="ProtNLM"/>
    </source>
</evidence>
<dbReference type="PRINTS" id="PR00079">
    <property type="entry name" value="G6PDHDRGNASE"/>
</dbReference>
<dbReference type="NCBIfam" id="TIGR00871">
    <property type="entry name" value="zwf"/>
    <property type="match status" value="1"/>
</dbReference>
<dbReference type="GO" id="GO:0009051">
    <property type="term" value="P:pentose-phosphate shunt, oxidative branch"/>
    <property type="evidence" value="ECO:0007669"/>
    <property type="project" value="TreeGrafter"/>
</dbReference>
<reference evidence="9" key="1">
    <citation type="journal article" date="2014" name="Front. Microbiol.">
        <title>High frequency of phylogenetically diverse reductive dehalogenase-homologous genes in deep subseafloor sedimentary metagenomes.</title>
        <authorList>
            <person name="Kawai M."/>
            <person name="Futagami T."/>
            <person name="Toyoda A."/>
            <person name="Takaki Y."/>
            <person name="Nishi S."/>
            <person name="Hori S."/>
            <person name="Arai W."/>
            <person name="Tsubouchi T."/>
            <person name="Morono Y."/>
            <person name="Uchiyama I."/>
            <person name="Ito T."/>
            <person name="Fujiyama A."/>
            <person name="Inagaki F."/>
            <person name="Takami H."/>
        </authorList>
    </citation>
    <scope>NUCLEOTIDE SEQUENCE</scope>
    <source>
        <strain evidence="9">Expedition CK06-06</strain>
    </source>
</reference>
<organism evidence="9">
    <name type="scientific">marine sediment metagenome</name>
    <dbReference type="NCBI Taxonomy" id="412755"/>
    <lineage>
        <taxon>unclassified sequences</taxon>
        <taxon>metagenomes</taxon>
        <taxon>ecological metagenomes</taxon>
    </lineage>
</organism>
<dbReference type="GO" id="GO:0006006">
    <property type="term" value="P:glucose metabolic process"/>
    <property type="evidence" value="ECO:0007669"/>
    <property type="project" value="UniProtKB-KW"/>
</dbReference>
<evidence type="ECO:0000256" key="3">
    <source>
        <dbReference type="ARBA" id="ARBA00022526"/>
    </source>
</evidence>
<dbReference type="PANTHER" id="PTHR23429">
    <property type="entry name" value="GLUCOSE-6-PHOSPHATE 1-DEHYDROGENASE G6PD"/>
    <property type="match status" value="1"/>
</dbReference>
<dbReference type="Pfam" id="PF02781">
    <property type="entry name" value="G6PD_C"/>
    <property type="match status" value="1"/>
</dbReference>
<dbReference type="PIRSF" id="PIRSF000110">
    <property type="entry name" value="G6PD"/>
    <property type="match status" value="1"/>
</dbReference>
<evidence type="ECO:0000256" key="1">
    <source>
        <dbReference type="ARBA" id="ARBA00004937"/>
    </source>
</evidence>
<dbReference type="Gene3D" id="3.30.360.10">
    <property type="entry name" value="Dihydrodipicolinate Reductase, domain 2"/>
    <property type="match status" value="1"/>
</dbReference>
<name>X0RHY2_9ZZZZ</name>
<dbReference type="UniPathway" id="UPA00115"/>
<evidence type="ECO:0000313" key="9">
    <source>
        <dbReference type="EMBL" id="GAF68378.1"/>
    </source>
</evidence>
<dbReference type="AlphaFoldDB" id="X0RHY2"/>
<gene>
    <name evidence="9" type="ORF">S01H1_12462</name>
</gene>
<dbReference type="Pfam" id="PF00479">
    <property type="entry name" value="G6PD_N"/>
    <property type="match status" value="1"/>
</dbReference>
<keyword evidence="6" id="KW-0119">Carbohydrate metabolism</keyword>
<keyword evidence="5" id="KW-0560">Oxidoreductase</keyword>
<dbReference type="GO" id="GO:0004345">
    <property type="term" value="F:glucose-6-phosphate dehydrogenase activity"/>
    <property type="evidence" value="ECO:0007669"/>
    <property type="project" value="InterPro"/>
</dbReference>
<dbReference type="PROSITE" id="PS00069">
    <property type="entry name" value="G6P_DEHYDROGENASE"/>
    <property type="match status" value="1"/>
</dbReference>
<feature type="non-terminal residue" evidence="9">
    <location>
        <position position="1"/>
    </location>
</feature>
<evidence type="ECO:0000256" key="4">
    <source>
        <dbReference type="ARBA" id="ARBA00022857"/>
    </source>
</evidence>
<evidence type="ECO:0000259" key="7">
    <source>
        <dbReference type="Pfam" id="PF00479"/>
    </source>
</evidence>
<sequence>PNALVVFGASGDLTHRKLLVSIFQLFTQNLLDENFYLLGCGRKKLSDGDFRKTAQQSIRENSDFVSAKDLKAFTNKLYYIDGDYGEAGFYERIKVRLTKLDQKHKVHESLVYYLAVPPFLYTTIVEHLGSAGLGCPEKPGTKEQIKLVVEKPFGRDLQSALELNEKLAYCFNESQIYRIDHYLGKETVQNILMFRFANAIFEPVWNRNYIDNIQITIAETLGVEHRASYYDSSGALRDMFQNHMLQMLALAAMEPPISFEADHIRDGKVKLLRSIRPFKLDELDNFIVRGQYGPGSINSKEVKGYLEEEGISENSKTETFVAAKVFIDNWRWQGVGFYLRTGKRLSNKDTEIAITFKKVPHSMFLSAGLEDMPPNVLVLQIQPEEGISLSFQAKRPGSKICMSTLNMNFNYKSIFL</sequence>